<sequence>MAVGWASEDAVNQQIESTISDAIENARRHLNQAKLSAKFCLECQEPIPQARRRAIKGVQYCIDCQNQFDKLQEKSLQLYNRRGCKDSQLR</sequence>
<dbReference type="PROSITE" id="PS51128">
    <property type="entry name" value="ZF_DKSA_2"/>
    <property type="match status" value="1"/>
</dbReference>
<dbReference type="Gene3D" id="1.20.120.910">
    <property type="entry name" value="DksA, coiled-coil domain"/>
    <property type="match status" value="1"/>
</dbReference>
<keyword evidence="1" id="KW-0479">Metal-binding</keyword>
<gene>
    <name evidence="6" type="ORF">FcAc13_05610</name>
</gene>
<evidence type="ECO:0000259" key="5">
    <source>
        <dbReference type="Pfam" id="PF01258"/>
    </source>
</evidence>
<accession>A0ABR7QX33</accession>
<dbReference type="EMBL" id="JABURY010000013">
    <property type="protein sequence ID" value="MBC9130784.1"/>
    <property type="molecule type" value="Genomic_DNA"/>
</dbReference>
<feature type="zinc finger region" description="dksA C4-type" evidence="4">
    <location>
        <begin position="40"/>
        <end position="64"/>
    </location>
</feature>
<evidence type="ECO:0000256" key="3">
    <source>
        <dbReference type="ARBA" id="ARBA00022833"/>
    </source>
</evidence>
<dbReference type="Pfam" id="PF01258">
    <property type="entry name" value="zf-dskA_traR"/>
    <property type="match status" value="1"/>
</dbReference>
<protein>
    <submittedName>
        <fullName evidence="6">DksA/TraR family C4-type zinc finger protein</fullName>
    </submittedName>
</protein>
<organism evidence="6 7">
    <name type="scientific">Frischella japonica</name>
    <dbReference type="NCBI Taxonomy" id="2741544"/>
    <lineage>
        <taxon>Bacteria</taxon>
        <taxon>Pseudomonadati</taxon>
        <taxon>Pseudomonadota</taxon>
        <taxon>Gammaproteobacteria</taxon>
        <taxon>Orbales</taxon>
        <taxon>Orbaceae</taxon>
        <taxon>Frischella</taxon>
    </lineage>
</organism>
<comment type="caution">
    <text evidence="6">The sequence shown here is derived from an EMBL/GenBank/DDBJ whole genome shotgun (WGS) entry which is preliminary data.</text>
</comment>
<dbReference type="PANTHER" id="PTHR38777:SF1">
    <property type="entry name" value="DNAK SUPPRESSOR PROTEIN"/>
    <property type="match status" value="1"/>
</dbReference>
<evidence type="ECO:0000256" key="4">
    <source>
        <dbReference type="PROSITE-ProRule" id="PRU00510"/>
    </source>
</evidence>
<reference evidence="6 7" key="1">
    <citation type="submission" date="2020-06" db="EMBL/GenBank/DDBJ databases">
        <title>Frischella cerana isolated from Apis cerana gut homogenate.</title>
        <authorList>
            <person name="Wolter L.A."/>
            <person name="Suenami S."/>
            <person name="Miyazaki R."/>
        </authorList>
    </citation>
    <scope>NUCLEOTIDE SEQUENCE [LARGE SCALE GENOMIC DNA]</scope>
    <source>
        <strain evidence="6 7">Ac13</strain>
    </source>
</reference>
<dbReference type="Proteomes" id="UP000651208">
    <property type="component" value="Unassembled WGS sequence"/>
</dbReference>
<evidence type="ECO:0000256" key="2">
    <source>
        <dbReference type="ARBA" id="ARBA00022771"/>
    </source>
</evidence>
<name>A0ABR7QX33_9GAMM</name>
<proteinExistence type="predicted"/>
<evidence type="ECO:0000256" key="1">
    <source>
        <dbReference type="ARBA" id="ARBA00022723"/>
    </source>
</evidence>
<feature type="domain" description="Zinc finger DksA/TraR C4-type" evidence="5">
    <location>
        <begin position="38"/>
        <end position="67"/>
    </location>
</feature>
<keyword evidence="3" id="KW-0862">Zinc</keyword>
<evidence type="ECO:0000313" key="7">
    <source>
        <dbReference type="Proteomes" id="UP000651208"/>
    </source>
</evidence>
<dbReference type="InterPro" id="IPR000962">
    <property type="entry name" value="Znf_DskA_TraR"/>
</dbReference>
<dbReference type="SUPFAM" id="SSF57716">
    <property type="entry name" value="Glucocorticoid receptor-like (DNA-binding domain)"/>
    <property type="match status" value="1"/>
</dbReference>
<keyword evidence="2" id="KW-0863">Zinc-finger</keyword>
<dbReference type="NCBIfam" id="NF008243">
    <property type="entry name" value="PRK11019.1"/>
    <property type="match status" value="1"/>
</dbReference>
<dbReference type="RefSeq" id="WP_187755230.1">
    <property type="nucleotide sequence ID" value="NZ_JABURY010000013.1"/>
</dbReference>
<evidence type="ECO:0000313" key="6">
    <source>
        <dbReference type="EMBL" id="MBC9130784.1"/>
    </source>
</evidence>
<keyword evidence="7" id="KW-1185">Reference proteome</keyword>
<dbReference type="PANTHER" id="PTHR38777">
    <property type="entry name" value="FELS-2 PROPHAGE PROTEIN"/>
    <property type="match status" value="1"/>
</dbReference>